<dbReference type="EMBL" id="MU154725">
    <property type="protein sequence ID" value="KAF9488196.1"/>
    <property type="molecule type" value="Genomic_DNA"/>
</dbReference>
<protein>
    <recommendedName>
        <fullName evidence="2">CRIB domain-containing protein</fullName>
    </recommendedName>
</protein>
<sequence>MMTTQRTSIPPNDLASLSRWSSQTTLVSLATNRRSTKSTASKLKEEDESYTEKPPSSTAHGSHPLKQTQRSHAIRLLKACQPTLIRGTSSRVPEGKGVTTGAVDGRPLTRLKTKFLAVIACVCGRDVINEDELPSATTPVEGDPNISDPWNFQHNVHLEPSCASHPSKLIVASLILPI</sequence>
<evidence type="ECO:0000313" key="3">
    <source>
        <dbReference type="EMBL" id="KAF9488196.1"/>
    </source>
</evidence>
<dbReference type="Proteomes" id="UP000807025">
    <property type="component" value="Unassembled WGS sequence"/>
</dbReference>
<feature type="domain" description="CRIB" evidence="2">
    <location>
        <begin position="146"/>
        <end position="159"/>
    </location>
</feature>
<name>A0A9P6D0Z5_PLEER</name>
<comment type="caution">
    <text evidence="3">The sequence shown here is derived from an EMBL/GenBank/DDBJ whole genome shotgun (WGS) entry which is preliminary data.</text>
</comment>
<feature type="compositionally biased region" description="Polar residues" evidence="1">
    <location>
        <begin position="27"/>
        <end position="41"/>
    </location>
</feature>
<feature type="region of interest" description="Disordered" evidence="1">
    <location>
        <begin position="27"/>
        <end position="70"/>
    </location>
</feature>
<evidence type="ECO:0000256" key="1">
    <source>
        <dbReference type="SAM" id="MobiDB-lite"/>
    </source>
</evidence>
<dbReference type="PROSITE" id="PS50108">
    <property type="entry name" value="CRIB"/>
    <property type="match status" value="1"/>
</dbReference>
<organism evidence="3 4">
    <name type="scientific">Pleurotus eryngii</name>
    <name type="common">Boletus of the steppes</name>
    <dbReference type="NCBI Taxonomy" id="5323"/>
    <lineage>
        <taxon>Eukaryota</taxon>
        <taxon>Fungi</taxon>
        <taxon>Dikarya</taxon>
        <taxon>Basidiomycota</taxon>
        <taxon>Agaricomycotina</taxon>
        <taxon>Agaricomycetes</taxon>
        <taxon>Agaricomycetidae</taxon>
        <taxon>Agaricales</taxon>
        <taxon>Pleurotineae</taxon>
        <taxon>Pleurotaceae</taxon>
        <taxon>Pleurotus</taxon>
    </lineage>
</organism>
<reference evidence="3" key="1">
    <citation type="submission" date="2020-11" db="EMBL/GenBank/DDBJ databases">
        <authorList>
            <consortium name="DOE Joint Genome Institute"/>
            <person name="Ahrendt S."/>
            <person name="Riley R."/>
            <person name="Andreopoulos W."/>
            <person name="Labutti K."/>
            <person name="Pangilinan J."/>
            <person name="Ruiz-Duenas F.J."/>
            <person name="Barrasa J.M."/>
            <person name="Sanchez-Garcia M."/>
            <person name="Camarero S."/>
            <person name="Miyauchi S."/>
            <person name="Serrano A."/>
            <person name="Linde D."/>
            <person name="Babiker R."/>
            <person name="Drula E."/>
            <person name="Ayuso-Fernandez I."/>
            <person name="Pacheco R."/>
            <person name="Padilla G."/>
            <person name="Ferreira P."/>
            <person name="Barriuso J."/>
            <person name="Kellner H."/>
            <person name="Castanera R."/>
            <person name="Alfaro M."/>
            <person name="Ramirez L."/>
            <person name="Pisabarro A.G."/>
            <person name="Kuo A."/>
            <person name="Tritt A."/>
            <person name="Lipzen A."/>
            <person name="He G."/>
            <person name="Yan M."/>
            <person name="Ng V."/>
            <person name="Cullen D."/>
            <person name="Martin F."/>
            <person name="Rosso M.-N."/>
            <person name="Henrissat B."/>
            <person name="Hibbett D."/>
            <person name="Martinez A.T."/>
            <person name="Grigoriev I.V."/>
        </authorList>
    </citation>
    <scope>NUCLEOTIDE SEQUENCE</scope>
    <source>
        <strain evidence="3">ATCC 90797</strain>
    </source>
</reference>
<evidence type="ECO:0000259" key="2">
    <source>
        <dbReference type="PROSITE" id="PS50108"/>
    </source>
</evidence>
<dbReference type="AlphaFoldDB" id="A0A9P6D0Z5"/>
<evidence type="ECO:0000313" key="4">
    <source>
        <dbReference type="Proteomes" id="UP000807025"/>
    </source>
</evidence>
<dbReference type="InterPro" id="IPR000095">
    <property type="entry name" value="CRIB_dom"/>
</dbReference>
<proteinExistence type="predicted"/>
<accession>A0A9P6D0Z5</accession>
<keyword evidence="4" id="KW-1185">Reference proteome</keyword>
<dbReference type="OrthoDB" id="3070110at2759"/>
<feature type="compositionally biased region" description="Polar residues" evidence="1">
    <location>
        <begin position="54"/>
        <end position="70"/>
    </location>
</feature>
<gene>
    <name evidence="3" type="ORF">BDN71DRAFT_522097</name>
</gene>